<comment type="similarity">
    <text evidence="1">Belongs to the helicase family. UvrD subfamily.</text>
</comment>
<reference evidence="13 14" key="1">
    <citation type="journal article" date="2017" name="Genome Announc.">
        <title>Draft Genome Sequence of Romboutsia weinsteinii sp. nov. Strain CCRI-19649(T) Isolated from Surface Water.</title>
        <authorList>
            <person name="Maheux A.F."/>
            <person name="Boudreau D.K."/>
            <person name="Berube E."/>
            <person name="Boissinot M."/>
            <person name="Cantin P."/>
            <person name="Raymond F."/>
            <person name="Corbeil J."/>
            <person name="Omar R.F."/>
            <person name="Bergeron M.G."/>
        </authorList>
    </citation>
    <scope>NUCLEOTIDE SEQUENCE [LARGE SCALE GENOMIC DNA]</scope>
    <source>
        <strain evidence="13 14">CCRI-19649</strain>
    </source>
</reference>
<dbReference type="EC" id="5.6.2.4" evidence="9"/>
<dbReference type="PANTHER" id="PTHR11070">
    <property type="entry name" value="UVRD / RECB / PCRA DNA HELICASE FAMILY MEMBER"/>
    <property type="match status" value="1"/>
</dbReference>
<name>A0A371IZJ9_9FIRM</name>
<sequence length="735" mass="85833">MNKINYREDQIPIIKYEGGTMAVPAVPGAGKTFIVTNLVAKLLMENKHAGSKILILTYMNSAVNNFKGRIKSILEENKIKEENSYEIMTIHSLAVKIIKEKPEVVMLNEEFSIADDLQKSIILNECINNFRLHGGEKAFRWFLKEQKEERWRDITLDAWEKGFYDLVGNAISELKYKNISPEKLENIISNGHKGMLNIIRPIYRQYDLKLKQHGLLDYDDILILAHKALTVDEDLRAKFQNRYKYVFEDECQDSNQIQGEIIKIICEENNNLVRVGDINQSITGTFSSSDPKYFKEFIESSNNTYRMNMSNRSSKDIIDLANRLVEYVTSEFRQEDCRDALEHMEIKTVPTGMNYKENPTTDNYNINIKWYESWKKEIEETVRFTKGIKKRYPDKSIGILVPYNEQITQIAKELTEHGLEFDELGPNSSSKRKVLNNIGYIIDFLLNCDDIEKLILTLDKVFIHTDNELGKIDLLECVRKYNTEEIIYDESIYTSLIIDMDNDLYKSYIRGIKVLREILEYPTERLDILVLFIGQKLSLEKEDKAVVDYVAFYIKYMSIENIYITLKDVYNILFDIKNKVFSHIIDVVYEINGYEPKPGAITICNYHKSKGMEWDCVFLLGLVEYNFPDNITQKFQCDKWYLKEKYKNPIAIISAEINNILTGDIETNYAYKTKIDLINEKIRLLYVGITRAKEMLILSGSSYKDESEVGKKNKEQKPCIYLNELNKLIAQKRKR</sequence>
<dbReference type="InterPro" id="IPR027417">
    <property type="entry name" value="P-loop_NTPase"/>
</dbReference>
<evidence type="ECO:0000259" key="12">
    <source>
        <dbReference type="PROSITE" id="PS51198"/>
    </source>
</evidence>
<keyword evidence="4 11" id="KW-0347">Helicase</keyword>
<dbReference type="OrthoDB" id="9765670at2"/>
<dbReference type="Gene3D" id="3.40.50.300">
    <property type="entry name" value="P-loop containing nucleotide triphosphate hydrolases"/>
    <property type="match status" value="3"/>
</dbReference>
<dbReference type="SUPFAM" id="SSF52540">
    <property type="entry name" value="P-loop containing nucleoside triphosphate hydrolases"/>
    <property type="match status" value="1"/>
</dbReference>
<dbReference type="InterPro" id="IPR000212">
    <property type="entry name" value="DNA_helicase_UvrD/REP"/>
</dbReference>
<dbReference type="Pfam" id="PF00580">
    <property type="entry name" value="UvrD-helicase"/>
    <property type="match status" value="1"/>
</dbReference>
<dbReference type="Proteomes" id="UP000215694">
    <property type="component" value="Unassembled WGS sequence"/>
</dbReference>
<protein>
    <recommendedName>
        <fullName evidence="9">DNA 3'-5' helicase</fullName>
        <ecNumber evidence="9">5.6.2.4</ecNumber>
    </recommendedName>
</protein>
<dbReference type="GO" id="GO:0005524">
    <property type="term" value="F:ATP binding"/>
    <property type="evidence" value="ECO:0007669"/>
    <property type="project" value="UniProtKB-UniRule"/>
</dbReference>
<keyword evidence="3 11" id="KW-0378">Hydrolase</keyword>
<dbReference type="AlphaFoldDB" id="A0A371IZJ9"/>
<comment type="catalytic activity">
    <reaction evidence="8">
        <text>Couples ATP hydrolysis with the unwinding of duplex DNA by translocating in the 3'-5' direction.</text>
        <dbReference type="EC" id="5.6.2.4"/>
    </reaction>
</comment>
<evidence type="ECO:0000256" key="5">
    <source>
        <dbReference type="ARBA" id="ARBA00022840"/>
    </source>
</evidence>
<dbReference type="GO" id="GO:0003677">
    <property type="term" value="F:DNA binding"/>
    <property type="evidence" value="ECO:0007669"/>
    <property type="project" value="UniProtKB-KW"/>
</dbReference>
<keyword evidence="14" id="KW-1185">Reference proteome</keyword>
<evidence type="ECO:0000256" key="6">
    <source>
        <dbReference type="ARBA" id="ARBA00023125"/>
    </source>
</evidence>
<proteinExistence type="inferred from homology"/>
<dbReference type="InterPro" id="IPR014016">
    <property type="entry name" value="UvrD-like_ATP-bd"/>
</dbReference>
<dbReference type="GO" id="GO:0016887">
    <property type="term" value="F:ATP hydrolysis activity"/>
    <property type="evidence" value="ECO:0007669"/>
    <property type="project" value="RHEA"/>
</dbReference>
<evidence type="ECO:0000313" key="14">
    <source>
        <dbReference type="Proteomes" id="UP000215694"/>
    </source>
</evidence>
<feature type="domain" description="UvrD-like helicase ATP-binding" evidence="12">
    <location>
        <begin position="4"/>
        <end position="314"/>
    </location>
</feature>
<dbReference type="Pfam" id="PF13361">
    <property type="entry name" value="UvrD_C"/>
    <property type="match status" value="1"/>
</dbReference>
<evidence type="ECO:0000256" key="8">
    <source>
        <dbReference type="ARBA" id="ARBA00034617"/>
    </source>
</evidence>
<keyword evidence="2 11" id="KW-0547">Nucleotide-binding</keyword>
<keyword evidence="7" id="KW-0413">Isomerase</keyword>
<dbReference type="InterPro" id="IPR014017">
    <property type="entry name" value="DNA_helicase_UvrD-like_C"/>
</dbReference>
<keyword evidence="6" id="KW-0238">DNA-binding</keyword>
<organism evidence="13 14">
    <name type="scientific">Romboutsia weinsteinii</name>
    <dbReference type="NCBI Taxonomy" id="2020949"/>
    <lineage>
        <taxon>Bacteria</taxon>
        <taxon>Bacillati</taxon>
        <taxon>Bacillota</taxon>
        <taxon>Clostridia</taxon>
        <taxon>Peptostreptococcales</taxon>
        <taxon>Peptostreptococcaceae</taxon>
        <taxon>Romboutsia</taxon>
    </lineage>
</organism>
<dbReference type="RefSeq" id="WP_094369288.1">
    <property type="nucleotide sequence ID" value="NZ_NOJY02000040.1"/>
</dbReference>
<dbReference type="GO" id="GO:0033202">
    <property type="term" value="C:DNA helicase complex"/>
    <property type="evidence" value="ECO:0007669"/>
    <property type="project" value="TreeGrafter"/>
</dbReference>
<dbReference type="GO" id="GO:0005829">
    <property type="term" value="C:cytosol"/>
    <property type="evidence" value="ECO:0007669"/>
    <property type="project" value="TreeGrafter"/>
</dbReference>
<evidence type="ECO:0000256" key="2">
    <source>
        <dbReference type="ARBA" id="ARBA00022741"/>
    </source>
</evidence>
<dbReference type="GO" id="GO:0043138">
    <property type="term" value="F:3'-5' DNA helicase activity"/>
    <property type="evidence" value="ECO:0007669"/>
    <property type="project" value="UniProtKB-EC"/>
</dbReference>
<keyword evidence="5 11" id="KW-0067">ATP-binding</keyword>
<comment type="caution">
    <text evidence="13">The sequence shown here is derived from an EMBL/GenBank/DDBJ whole genome shotgun (WGS) entry which is preliminary data.</text>
</comment>
<dbReference type="PROSITE" id="PS51198">
    <property type="entry name" value="UVRD_HELICASE_ATP_BIND"/>
    <property type="match status" value="1"/>
</dbReference>
<dbReference type="InterPro" id="IPR013986">
    <property type="entry name" value="DExx_box_DNA_helicase_dom_sf"/>
</dbReference>
<dbReference type="PANTHER" id="PTHR11070:SF2">
    <property type="entry name" value="ATP-DEPENDENT DNA HELICASE SRS2"/>
    <property type="match status" value="1"/>
</dbReference>
<evidence type="ECO:0000256" key="1">
    <source>
        <dbReference type="ARBA" id="ARBA00009922"/>
    </source>
</evidence>
<evidence type="ECO:0000256" key="11">
    <source>
        <dbReference type="PROSITE-ProRule" id="PRU00560"/>
    </source>
</evidence>
<accession>A0A371IZJ9</accession>
<dbReference type="GO" id="GO:0000725">
    <property type="term" value="P:recombinational repair"/>
    <property type="evidence" value="ECO:0007669"/>
    <property type="project" value="TreeGrafter"/>
</dbReference>
<evidence type="ECO:0000256" key="9">
    <source>
        <dbReference type="ARBA" id="ARBA00034808"/>
    </source>
</evidence>
<evidence type="ECO:0000256" key="3">
    <source>
        <dbReference type="ARBA" id="ARBA00022801"/>
    </source>
</evidence>
<evidence type="ECO:0000256" key="7">
    <source>
        <dbReference type="ARBA" id="ARBA00023235"/>
    </source>
</evidence>
<dbReference type="EMBL" id="NOJY02000040">
    <property type="protein sequence ID" value="RDY25961.1"/>
    <property type="molecule type" value="Genomic_DNA"/>
</dbReference>
<feature type="binding site" evidence="11">
    <location>
        <begin position="25"/>
        <end position="32"/>
    </location>
    <ligand>
        <name>ATP</name>
        <dbReference type="ChEBI" id="CHEBI:30616"/>
    </ligand>
</feature>
<evidence type="ECO:0000256" key="4">
    <source>
        <dbReference type="ARBA" id="ARBA00022806"/>
    </source>
</evidence>
<comment type="catalytic activity">
    <reaction evidence="10">
        <text>ATP + H2O = ADP + phosphate + H(+)</text>
        <dbReference type="Rhea" id="RHEA:13065"/>
        <dbReference type="ChEBI" id="CHEBI:15377"/>
        <dbReference type="ChEBI" id="CHEBI:15378"/>
        <dbReference type="ChEBI" id="CHEBI:30616"/>
        <dbReference type="ChEBI" id="CHEBI:43474"/>
        <dbReference type="ChEBI" id="CHEBI:456216"/>
        <dbReference type="EC" id="5.6.2.4"/>
    </reaction>
</comment>
<evidence type="ECO:0000313" key="13">
    <source>
        <dbReference type="EMBL" id="RDY25961.1"/>
    </source>
</evidence>
<gene>
    <name evidence="13" type="ORF">CHL78_015560</name>
</gene>
<dbReference type="Gene3D" id="1.10.10.160">
    <property type="match status" value="1"/>
</dbReference>
<evidence type="ECO:0000256" key="10">
    <source>
        <dbReference type="ARBA" id="ARBA00048988"/>
    </source>
</evidence>